<evidence type="ECO:0000313" key="1">
    <source>
        <dbReference type="EMBL" id="GCF00254.1"/>
    </source>
</evidence>
<name>A0A4C2E8V2_9SACH</name>
<organism evidence="1 2">
    <name type="scientific">Zygosaccharomyces mellis</name>
    <dbReference type="NCBI Taxonomy" id="42258"/>
    <lineage>
        <taxon>Eukaryota</taxon>
        <taxon>Fungi</taxon>
        <taxon>Dikarya</taxon>
        <taxon>Ascomycota</taxon>
        <taxon>Saccharomycotina</taxon>
        <taxon>Saccharomycetes</taxon>
        <taxon>Saccharomycetales</taxon>
        <taxon>Saccharomycetaceae</taxon>
        <taxon>Zygosaccharomyces</taxon>
    </lineage>
</organism>
<proteinExistence type="predicted"/>
<evidence type="ECO:0000313" key="2">
    <source>
        <dbReference type="Proteomes" id="UP000301737"/>
    </source>
</evidence>
<dbReference type="OrthoDB" id="4069286at2759"/>
<dbReference type="Proteomes" id="UP000301737">
    <property type="component" value="Unassembled WGS sequence"/>
</dbReference>
<dbReference type="EMBL" id="BIMX01000016">
    <property type="protein sequence ID" value="GCF00254.1"/>
    <property type="molecule type" value="Genomic_DNA"/>
</dbReference>
<sequence length="666" mass="78802">MEHDYWVSSKSAVDNVDSGYKNTFTNTKETIHLEKKNQKILRKLSHSNFPKLQLQKARTYSWEHFRLDTLPLRFTSKQYNIDYFPWPEVATNDYLQNVNYPKEKVKLENESKRLFVWLANLASFQAQCEPIAKCGNIPQGTKYFQIEYELSSYRPSRPLRPMRNEFMPSVLGTRFKETLRENISEKVTFSFDNKSWIEQQFSKTILSKDYILEVLEPPVPPKSSVKLQQWPLPGVGKNEAVFEMLKSRLFDLEFSKLEFFKMNTYHTTHTRNRSKILPVKWKISKSQRKSWDWNPFKQIEKKNMAEMTPRETITTCIFKPPIFEVEIHKLPYNSFDFINLEENTFGSVKFASASRPIPTINQDQLITSQKETTLDSTINNESHESQNTSMIPHKRSFIDDDLLTILHSRKERKKQDNCDTSGTSHEATMFHIMNQGMNKYQKIRSSPAFTALKPPKTPQIPFEPIPDKREILMNTNRMKENHKIIQYISNETHLDLIEQELPFRCDFIINATSCIFIAQLDLFFQLQADNTMYYEHIFKSLFNEFKTIVVLIKYPEVLDITDEDIFWKIRMFLQPPEFQLFLTKETPQCIGKWIDILSNKPYNKEPFDFHPFFLLHFNKFLVQKLLSSYTLEQVLLMSITEQTKELSDLLTETQLKRLQKLMALGW</sequence>
<dbReference type="AlphaFoldDB" id="A0A4C2E8V2"/>
<accession>A0A4C2E8V2</accession>
<comment type="caution">
    <text evidence="1">The sequence shown here is derived from an EMBL/GenBank/DDBJ whole genome shotgun (WGS) entry which is preliminary data.</text>
</comment>
<keyword evidence="2" id="KW-1185">Reference proteome</keyword>
<protein>
    <submittedName>
        <fullName evidence="1">Uncharacterized protein</fullName>
    </submittedName>
</protein>
<gene>
    <name evidence="1" type="primary">ZIP2</name>
    <name evidence="1" type="ORF">ZYGM_003103</name>
</gene>
<reference evidence="1 2" key="1">
    <citation type="submission" date="2019-01" db="EMBL/GenBank/DDBJ databases">
        <title>Draft Genome Sequencing of Zygosaccharomyces mellis Ca-7.</title>
        <authorList>
            <person name="Shiwa Y."/>
            <person name="Kanesaki Y."/>
            <person name="Ishige T."/>
            <person name="Mura K."/>
            <person name="Hori T."/>
            <person name="Tamura T."/>
        </authorList>
    </citation>
    <scope>NUCLEOTIDE SEQUENCE [LARGE SCALE GENOMIC DNA]</scope>
    <source>
        <strain evidence="1 2">Ca-7</strain>
    </source>
</reference>